<dbReference type="InterPro" id="IPR001461">
    <property type="entry name" value="Aspartic_peptidase_A1"/>
</dbReference>
<dbReference type="GO" id="GO:0009277">
    <property type="term" value="C:fungal-type cell wall"/>
    <property type="evidence" value="ECO:0007669"/>
    <property type="project" value="TreeGrafter"/>
</dbReference>
<dbReference type="SUPFAM" id="SSF50630">
    <property type="entry name" value="Acid proteases"/>
    <property type="match status" value="1"/>
</dbReference>
<dbReference type="GO" id="GO:0004190">
    <property type="term" value="F:aspartic-type endopeptidase activity"/>
    <property type="evidence" value="ECO:0007669"/>
    <property type="project" value="InterPro"/>
</dbReference>
<keyword evidence="4" id="KW-0732">Signal</keyword>
<gene>
    <name evidence="6" type="ORF">LTR62_003114</name>
</gene>
<comment type="caution">
    <text evidence="6">The sequence shown here is derived from an EMBL/GenBank/DDBJ whole genome shotgun (WGS) entry which is preliminary data.</text>
</comment>
<dbReference type="EMBL" id="JAVRRL010000020">
    <property type="protein sequence ID" value="KAK5113991.1"/>
    <property type="molecule type" value="Genomic_DNA"/>
</dbReference>
<dbReference type="AlphaFoldDB" id="A0AAN7TSF8"/>
<evidence type="ECO:0000256" key="1">
    <source>
        <dbReference type="ARBA" id="ARBA00007447"/>
    </source>
</evidence>
<feature type="chain" id="PRO_5042990038" description="Peptidase A1 domain-containing protein" evidence="4">
    <location>
        <begin position="18"/>
        <end position="512"/>
    </location>
</feature>
<dbReference type="GO" id="GO:0031505">
    <property type="term" value="P:fungal-type cell wall organization"/>
    <property type="evidence" value="ECO:0007669"/>
    <property type="project" value="TreeGrafter"/>
</dbReference>
<dbReference type="PANTHER" id="PTHR47965:SF101">
    <property type="entry name" value="HYPOTHETICAL ASPARTYL PROTEASE (EUROFUNG)-RELATED"/>
    <property type="match status" value="1"/>
</dbReference>
<dbReference type="Proteomes" id="UP001310890">
    <property type="component" value="Unassembled WGS sequence"/>
</dbReference>
<accession>A0AAN7TSF8</accession>
<dbReference type="GO" id="GO:0006508">
    <property type="term" value="P:proteolysis"/>
    <property type="evidence" value="ECO:0007669"/>
    <property type="project" value="InterPro"/>
</dbReference>
<evidence type="ECO:0000313" key="6">
    <source>
        <dbReference type="EMBL" id="KAK5113991.1"/>
    </source>
</evidence>
<dbReference type="PANTHER" id="PTHR47965">
    <property type="entry name" value="ASPARTYL PROTEASE-RELATED"/>
    <property type="match status" value="1"/>
</dbReference>
<feature type="disulfide bond" evidence="2">
    <location>
        <begin position="308"/>
        <end position="355"/>
    </location>
</feature>
<reference evidence="6" key="1">
    <citation type="submission" date="2023-08" db="EMBL/GenBank/DDBJ databases">
        <title>Black Yeasts Isolated from many extreme environments.</title>
        <authorList>
            <person name="Coleine C."/>
            <person name="Stajich J.E."/>
            <person name="Selbmann L."/>
        </authorList>
    </citation>
    <scope>NUCLEOTIDE SEQUENCE</scope>
    <source>
        <strain evidence="6">CCFEE 5401</strain>
    </source>
</reference>
<evidence type="ECO:0000313" key="7">
    <source>
        <dbReference type="Proteomes" id="UP001310890"/>
    </source>
</evidence>
<evidence type="ECO:0000256" key="4">
    <source>
        <dbReference type="SAM" id="SignalP"/>
    </source>
</evidence>
<evidence type="ECO:0000259" key="5">
    <source>
        <dbReference type="PROSITE" id="PS51767"/>
    </source>
</evidence>
<feature type="region of interest" description="Disordered" evidence="3">
    <location>
        <begin position="28"/>
        <end position="49"/>
    </location>
</feature>
<dbReference type="InterPro" id="IPR033121">
    <property type="entry name" value="PEPTIDASE_A1"/>
</dbReference>
<keyword evidence="2" id="KW-1015">Disulfide bond</keyword>
<dbReference type="Gene3D" id="2.40.70.10">
    <property type="entry name" value="Acid Proteases"/>
    <property type="match status" value="2"/>
</dbReference>
<dbReference type="Pfam" id="PF00026">
    <property type="entry name" value="Asp"/>
    <property type="match status" value="1"/>
</dbReference>
<comment type="similarity">
    <text evidence="1">Belongs to the peptidase A1 family.</text>
</comment>
<organism evidence="6 7">
    <name type="scientific">Meristemomyces frigidus</name>
    <dbReference type="NCBI Taxonomy" id="1508187"/>
    <lineage>
        <taxon>Eukaryota</taxon>
        <taxon>Fungi</taxon>
        <taxon>Dikarya</taxon>
        <taxon>Ascomycota</taxon>
        <taxon>Pezizomycotina</taxon>
        <taxon>Dothideomycetes</taxon>
        <taxon>Dothideomycetidae</taxon>
        <taxon>Mycosphaerellales</taxon>
        <taxon>Teratosphaeriaceae</taxon>
        <taxon>Meristemomyces</taxon>
    </lineage>
</organism>
<protein>
    <recommendedName>
        <fullName evidence="5">Peptidase A1 domain-containing protein</fullName>
    </recommendedName>
</protein>
<evidence type="ECO:0000256" key="3">
    <source>
        <dbReference type="SAM" id="MobiDB-lite"/>
    </source>
</evidence>
<evidence type="ECO:0000256" key="2">
    <source>
        <dbReference type="PIRSR" id="PIRSR601461-2"/>
    </source>
</evidence>
<name>A0AAN7TSF8_9PEZI</name>
<dbReference type="PRINTS" id="PR00792">
    <property type="entry name" value="PEPSIN"/>
</dbReference>
<feature type="signal peptide" evidence="4">
    <location>
        <begin position="1"/>
        <end position="17"/>
    </location>
</feature>
<proteinExistence type="inferred from homology"/>
<dbReference type="PROSITE" id="PS51767">
    <property type="entry name" value="PEPTIDASE_A1"/>
    <property type="match status" value="1"/>
</dbReference>
<sequence length="512" mass="53004">MQKYILTSSLLVAAAYAALPQMQLTKNSAPRGRTLQRRSPLAKRGGTDGIGISEHFDVGGGGGYLATISVGTSDPPQQQQVLIDTGSGDTFVLGNDYCASFASICGGGSFDPSKSTTYITVAASPAFNISFVDGTKEYGPYVMDSMTIGGLEGDRRRVRFSAKWDSSTGGTTYPNLPEVLKDSGAINSRLYSIYLDESTDNGNVLFGGLDTSKFSGDLVTLDLVPAPGGSTIEAFGVAITAISVTNSGLTRSVFTNDSSTNGGQQVAQPALSASLIVGAAGLYLPQAYYQQIKTSAFGFLDGADTCSCDHRADDITLQVEFAASVTIVVPARNLIVPLFNSTGSPEKYGNGTAQCELMIFSDTTDSFFYVGEAILRSMYVVFDLDNAQVSVAQAIINSTAPSAIQIVAAGPNGVADAASRVQTTSPNTYSIAPLASTGVTYSYSSILTSTTSTSTTATQTPTQTHTQTPVSVSGAAISSATASAAASGRTGVANSVLTHLFGQGLMLSVLLF</sequence>
<dbReference type="InterPro" id="IPR021109">
    <property type="entry name" value="Peptidase_aspartic_dom_sf"/>
</dbReference>
<dbReference type="GO" id="GO:0005576">
    <property type="term" value="C:extracellular region"/>
    <property type="evidence" value="ECO:0007669"/>
    <property type="project" value="TreeGrafter"/>
</dbReference>
<feature type="domain" description="Peptidase A1" evidence="5">
    <location>
        <begin position="64"/>
        <end position="392"/>
    </location>
</feature>